<dbReference type="InterPro" id="IPR026444">
    <property type="entry name" value="Secre_tail"/>
</dbReference>
<sequence length="81" mass="9359">PFNPTTTIRFELPKAAKVYLVIYDILGREVTRLKQEQLGAGYHQVLWNSRDRAGRDLASGIYFARLVTPEYSKTMKMLLLK</sequence>
<dbReference type="NCBIfam" id="TIGR04183">
    <property type="entry name" value="Por_Secre_tail"/>
    <property type="match status" value="1"/>
</dbReference>
<dbReference type="Gene3D" id="2.60.40.4070">
    <property type="match status" value="1"/>
</dbReference>
<feature type="non-terminal residue" evidence="2">
    <location>
        <position position="1"/>
    </location>
</feature>
<dbReference type="Pfam" id="PF13860">
    <property type="entry name" value="FlgD_ig"/>
    <property type="match status" value="1"/>
</dbReference>
<protein>
    <recommendedName>
        <fullName evidence="1">FlgD/Vpr Ig-like domain-containing protein</fullName>
    </recommendedName>
</protein>
<accession>X1V551</accession>
<name>X1V551_9ZZZZ</name>
<organism evidence="2">
    <name type="scientific">marine sediment metagenome</name>
    <dbReference type="NCBI Taxonomy" id="412755"/>
    <lineage>
        <taxon>unclassified sequences</taxon>
        <taxon>metagenomes</taxon>
        <taxon>ecological metagenomes</taxon>
    </lineage>
</organism>
<proteinExistence type="predicted"/>
<comment type="caution">
    <text evidence="2">The sequence shown here is derived from an EMBL/GenBank/DDBJ whole genome shotgun (WGS) entry which is preliminary data.</text>
</comment>
<feature type="domain" description="FlgD/Vpr Ig-like" evidence="1">
    <location>
        <begin position="6"/>
        <end position="62"/>
    </location>
</feature>
<dbReference type="InterPro" id="IPR025965">
    <property type="entry name" value="FlgD/Vpr_Ig-like"/>
</dbReference>
<evidence type="ECO:0000259" key="1">
    <source>
        <dbReference type="Pfam" id="PF13860"/>
    </source>
</evidence>
<dbReference type="AlphaFoldDB" id="X1V551"/>
<reference evidence="2" key="1">
    <citation type="journal article" date="2014" name="Front. Microbiol.">
        <title>High frequency of phylogenetically diverse reductive dehalogenase-homologous genes in deep subseafloor sedimentary metagenomes.</title>
        <authorList>
            <person name="Kawai M."/>
            <person name="Futagami T."/>
            <person name="Toyoda A."/>
            <person name="Takaki Y."/>
            <person name="Nishi S."/>
            <person name="Hori S."/>
            <person name="Arai W."/>
            <person name="Tsubouchi T."/>
            <person name="Morono Y."/>
            <person name="Uchiyama I."/>
            <person name="Ito T."/>
            <person name="Fujiyama A."/>
            <person name="Inagaki F."/>
            <person name="Takami H."/>
        </authorList>
    </citation>
    <scope>NUCLEOTIDE SEQUENCE</scope>
    <source>
        <strain evidence="2">Expedition CK06-06</strain>
    </source>
</reference>
<evidence type="ECO:0000313" key="2">
    <source>
        <dbReference type="EMBL" id="GAJ10912.1"/>
    </source>
</evidence>
<gene>
    <name evidence="2" type="ORF">S12H4_45659</name>
</gene>
<dbReference type="EMBL" id="BARW01028254">
    <property type="protein sequence ID" value="GAJ10912.1"/>
    <property type="molecule type" value="Genomic_DNA"/>
</dbReference>